<reference evidence="14" key="3">
    <citation type="submission" date="2025-09" db="UniProtKB">
        <authorList>
            <consortium name="Ensembl"/>
        </authorList>
    </citation>
    <scope>IDENTIFICATION</scope>
</reference>
<evidence type="ECO:0000256" key="7">
    <source>
        <dbReference type="ARBA" id="ARBA00023065"/>
    </source>
</evidence>
<feature type="transmembrane region" description="Helical" evidence="13">
    <location>
        <begin position="110"/>
        <end position="126"/>
    </location>
</feature>
<keyword evidence="5 13" id="KW-1133">Transmembrane helix</keyword>
<dbReference type="InParanoid" id="H3AC83"/>
<evidence type="ECO:0000256" key="1">
    <source>
        <dbReference type="ARBA" id="ARBA00004141"/>
    </source>
</evidence>
<keyword evidence="15" id="KW-1185">Reference proteome</keyword>
<protein>
    <recommendedName>
        <fullName evidence="16">Acid sensing ion channel subunit 1</fullName>
    </recommendedName>
</protein>
<keyword evidence="2 11" id="KW-0813">Transport</keyword>
<evidence type="ECO:0000256" key="13">
    <source>
        <dbReference type="SAM" id="Phobius"/>
    </source>
</evidence>
<keyword evidence="4 11" id="KW-0812">Transmembrane</keyword>
<keyword evidence="3 11" id="KW-0894">Sodium channel</keyword>
<evidence type="ECO:0008006" key="16">
    <source>
        <dbReference type="Google" id="ProtNLM"/>
    </source>
</evidence>
<dbReference type="Pfam" id="PF00858">
    <property type="entry name" value="ASC"/>
    <property type="match status" value="1"/>
</dbReference>
<dbReference type="PANTHER" id="PTHR11690">
    <property type="entry name" value="AMILORIDE-SENSITIVE SODIUM CHANNEL-RELATED"/>
    <property type="match status" value="1"/>
</dbReference>
<evidence type="ECO:0000256" key="9">
    <source>
        <dbReference type="ARBA" id="ARBA00023201"/>
    </source>
</evidence>
<keyword evidence="9 11" id="KW-0739">Sodium transport</keyword>
<dbReference type="PANTHER" id="PTHR11690:SF297">
    <property type="entry name" value="ACID-SENSING ION CHANNEL 1B"/>
    <property type="match status" value="1"/>
</dbReference>
<dbReference type="Proteomes" id="UP000008672">
    <property type="component" value="Unassembled WGS sequence"/>
</dbReference>
<comment type="subcellular location">
    <subcellularLocation>
        <location evidence="1">Membrane</location>
        <topology evidence="1">Multi-pass membrane protein</topology>
    </subcellularLocation>
</comment>
<dbReference type="eggNOG" id="KOG4294">
    <property type="taxonomic scope" value="Eukaryota"/>
</dbReference>
<dbReference type="Ensembl" id="ENSLACT00000007314.1">
    <property type="protein sequence ID" value="ENSLACP00000007254.1"/>
    <property type="gene ID" value="ENSLACG00000006433.1"/>
</dbReference>
<reference evidence="15" key="1">
    <citation type="submission" date="2011-08" db="EMBL/GenBank/DDBJ databases">
        <title>The draft genome of Latimeria chalumnae.</title>
        <authorList>
            <person name="Di Palma F."/>
            <person name="Alfoldi J."/>
            <person name="Johnson J."/>
            <person name="Berlin A."/>
            <person name="Gnerre S."/>
            <person name="Jaffe D."/>
            <person name="MacCallum I."/>
            <person name="Young S."/>
            <person name="Walker B.J."/>
            <person name="Lander E."/>
            <person name="Lindblad-Toh K."/>
        </authorList>
    </citation>
    <scope>NUCLEOTIDE SEQUENCE [LARGE SCALE GENOMIC DNA]</scope>
    <source>
        <strain evidence="15">Wild caught</strain>
    </source>
</reference>
<evidence type="ECO:0000256" key="3">
    <source>
        <dbReference type="ARBA" id="ARBA00022461"/>
    </source>
</evidence>
<sequence length="202" mass="22796">MPIQVFCTISFSADEEAAPPEQQEEEDEEEEGEEDIPAASIAEFADGCTLHGLNHVVPEEGCKLANCGTRRVLWTIAFLFSVFMFLFQIADRILYYLEYHHITMLDEQDMNLMVFPAVTFCNLNSFRKSRVTYTDLVFAGTMLGYQDGMDPGFQLAPDTSAPGQPFSLREFFDRTSHDLDGMLLECSYRGAECEPGFFTTVS</sequence>
<accession>H3AC83</accession>
<proteinExistence type="inferred from homology"/>
<evidence type="ECO:0000256" key="4">
    <source>
        <dbReference type="ARBA" id="ARBA00022692"/>
    </source>
</evidence>
<dbReference type="OMA" id="EYHHITA"/>
<dbReference type="AlphaFoldDB" id="H3AC83"/>
<dbReference type="GO" id="GO:0005886">
    <property type="term" value="C:plasma membrane"/>
    <property type="evidence" value="ECO:0007669"/>
    <property type="project" value="TreeGrafter"/>
</dbReference>
<evidence type="ECO:0000256" key="12">
    <source>
        <dbReference type="SAM" id="MobiDB-lite"/>
    </source>
</evidence>
<evidence type="ECO:0000313" key="15">
    <source>
        <dbReference type="Proteomes" id="UP000008672"/>
    </source>
</evidence>
<keyword evidence="7 11" id="KW-0406">Ion transport</keyword>
<keyword evidence="10 11" id="KW-0407">Ion channel</keyword>
<evidence type="ECO:0000256" key="10">
    <source>
        <dbReference type="ARBA" id="ARBA00023303"/>
    </source>
</evidence>
<organism evidence="14 15">
    <name type="scientific">Latimeria chalumnae</name>
    <name type="common">Coelacanth</name>
    <dbReference type="NCBI Taxonomy" id="7897"/>
    <lineage>
        <taxon>Eukaryota</taxon>
        <taxon>Metazoa</taxon>
        <taxon>Chordata</taxon>
        <taxon>Craniata</taxon>
        <taxon>Vertebrata</taxon>
        <taxon>Euteleostomi</taxon>
        <taxon>Coelacanthiformes</taxon>
        <taxon>Coelacanthidae</taxon>
        <taxon>Latimeria</taxon>
    </lineage>
</organism>
<dbReference type="InterPro" id="IPR001873">
    <property type="entry name" value="ENaC"/>
</dbReference>
<dbReference type="HOGENOM" id="CLU_092454_0_0_1"/>
<name>H3AC83_LATCH</name>
<keyword evidence="6" id="KW-0915">Sodium</keyword>
<evidence type="ECO:0000256" key="6">
    <source>
        <dbReference type="ARBA" id="ARBA00023053"/>
    </source>
</evidence>
<evidence type="ECO:0000256" key="5">
    <source>
        <dbReference type="ARBA" id="ARBA00022989"/>
    </source>
</evidence>
<evidence type="ECO:0000256" key="11">
    <source>
        <dbReference type="RuleBase" id="RU000679"/>
    </source>
</evidence>
<dbReference type="PRINTS" id="PR01078">
    <property type="entry name" value="AMINACHANNEL"/>
</dbReference>
<evidence type="ECO:0000256" key="8">
    <source>
        <dbReference type="ARBA" id="ARBA00023136"/>
    </source>
</evidence>
<evidence type="ECO:0000313" key="14">
    <source>
        <dbReference type="Ensembl" id="ENSLACP00000007254.1"/>
    </source>
</evidence>
<dbReference type="STRING" id="7897.ENSLACP00000007254"/>
<reference evidence="14" key="2">
    <citation type="submission" date="2025-08" db="UniProtKB">
        <authorList>
            <consortium name="Ensembl"/>
        </authorList>
    </citation>
    <scope>IDENTIFICATION</scope>
</reference>
<dbReference type="EMBL" id="AFYH01119412">
    <property type="status" value="NOT_ANNOTATED_CDS"/>
    <property type="molecule type" value="Genomic_DNA"/>
</dbReference>
<dbReference type="GeneTree" id="ENSGT00940000168601"/>
<feature type="region of interest" description="Disordered" evidence="12">
    <location>
        <begin position="13"/>
        <end position="35"/>
    </location>
</feature>
<feature type="transmembrane region" description="Helical" evidence="13">
    <location>
        <begin position="72"/>
        <end position="90"/>
    </location>
</feature>
<comment type="similarity">
    <text evidence="11">Belongs to the amiloride-sensitive sodium channel (TC 1.A.6) family.</text>
</comment>
<dbReference type="GO" id="GO:0015280">
    <property type="term" value="F:ligand-gated sodium channel activity"/>
    <property type="evidence" value="ECO:0007669"/>
    <property type="project" value="TreeGrafter"/>
</dbReference>
<evidence type="ECO:0000256" key="2">
    <source>
        <dbReference type="ARBA" id="ARBA00022448"/>
    </source>
</evidence>
<dbReference type="GO" id="GO:0160128">
    <property type="term" value="F:pH-gated monoatomic ion channel activity"/>
    <property type="evidence" value="ECO:0007669"/>
    <property type="project" value="TreeGrafter"/>
</dbReference>
<keyword evidence="8 13" id="KW-0472">Membrane</keyword>